<sequence>MTGTQNLPSSPTQSRSKKTLLVTDPPKFDLESYIQNYQGRTRFERLLQIGLCSTFLGVDALRLAVKEAKQGKDTKRYIQAQGHLQTIGPNEPESRRDQAWIEATDKKNQAETTRLQTELNGYKHNLIKESIRMGNEDLGKQYQAMGDLPKASEAFSRMRQDISISKHIVDVSRHLIEVATEQRNWMTVTSNVQKIRGILSSSDEDKSILPYLQAAEALACFENGDYRNAALVFLGTDTGLGSTAATIISPNDVAIYGGLCALASMDRNELQKKVLENSSFRTYLELEPQIRRAIAFFVNSRYTACLNVLETYRADYLLDIYLQKHFEELYHLIRSKSIVQYFIPFSCVTVDSLNQAFAPPGKTVDKELAMMIQNNELNARINTIERLLEAVPSNPRTELQRGALQITDDYAREARRRIMHMNVSMADLEVKGKRGTGHNNMGLSDDLFGEPVGRELRSRGAGSTMLS</sequence>
<comment type="subunit">
    <text evidence="4">Component of the COP9 signalosome (CSN) complex.</text>
</comment>
<dbReference type="OrthoDB" id="422427at2759"/>
<feature type="compositionally biased region" description="Polar residues" evidence="9">
    <location>
        <begin position="1"/>
        <end position="14"/>
    </location>
</feature>
<dbReference type="InterPro" id="IPR036390">
    <property type="entry name" value="WH_DNA-bd_sf"/>
</dbReference>
<dbReference type="Gene3D" id="1.25.40.570">
    <property type="match status" value="1"/>
</dbReference>
<dbReference type="InterPro" id="IPR045135">
    <property type="entry name" value="Rpn7_N"/>
</dbReference>
<accession>A0A8H8R1H0</accession>
<evidence type="ECO:0000256" key="6">
    <source>
        <dbReference type="ARBA" id="ARBA00022790"/>
    </source>
</evidence>
<dbReference type="GeneID" id="41985633"/>
<dbReference type="RefSeq" id="XP_031005129.1">
    <property type="nucleotide sequence ID" value="XM_031150380.1"/>
</dbReference>
<comment type="subcellular location">
    <subcellularLocation>
        <location evidence="2">Cytoplasm</location>
    </subcellularLocation>
    <subcellularLocation>
        <location evidence="1">Nucleus</location>
    </subcellularLocation>
</comment>
<evidence type="ECO:0000256" key="2">
    <source>
        <dbReference type="ARBA" id="ARBA00004496"/>
    </source>
</evidence>
<comment type="caution">
    <text evidence="11">The sequence shown here is derived from an EMBL/GenBank/DDBJ whole genome shotgun (WGS) entry which is preliminary data.</text>
</comment>
<evidence type="ECO:0000256" key="1">
    <source>
        <dbReference type="ARBA" id="ARBA00004123"/>
    </source>
</evidence>
<evidence type="ECO:0000259" key="10">
    <source>
        <dbReference type="PROSITE" id="PS50250"/>
    </source>
</evidence>
<keyword evidence="6" id="KW-0736">Signalosome</keyword>
<evidence type="ECO:0000256" key="4">
    <source>
        <dbReference type="ARBA" id="ARBA00011098"/>
    </source>
</evidence>
<proteinExistence type="inferred from homology"/>
<dbReference type="PANTHER" id="PTHR14145">
    <property type="entry name" value="26S PROTESOME SUBUNIT 6"/>
    <property type="match status" value="1"/>
</dbReference>
<dbReference type="PROSITE" id="PS50250">
    <property type="entry name" value="PCI"/>
    <property type="match status" value="1"/>
</dbReference>
<gene>
    <name evidence="11" type="primary">csnA</name>
    <name evidence="11" type="ORF">LHYA1_G005435</name>
</gene>
<organism evidence="11 12">
    <name type="scientific">Lachnellula hyalina</name>
    <dbReference type="NCBI Taxonomy" id="1316788"/>
    <lineage>
        <taxon>Eukaryota</taxon>
        <taxon>Fungi</taxon>
        <taxon>Dikarya</taxon>
        <taxon>Ascomycota</taxon>
        <taxon>Pezizomycotina</taxon>
        <taxon>Leotiomycetes</taxon>
        <taxon>Helotiales</taxon>
        <taxon>Lachnaceae</taxon>
        <taxon>Lachnellula</taxon>
    </lineage>
</organism>
<dbReference type="InterPro" id="IPR000717">
    <property type="entry name" value="PCI_dom"/>
</dbReference>
<dbReference type="Pfam" id="PF01399">
    <property type="entry name" value="PCI"/>
    <property type="match status" value="1"/>
</dbReference>
<feature type="region of interest" description="Disordered" evidence="9">
    <location>
        <begin position="1"/>
        <end position="20"/>
    </location>
</feature>
<keyword evidence="5" id="KW-0963">Cytoplasm</keyword>
<feature type="domain" description="PCI" evidence="10">
    <location>
        <begin position="225"/>
        <end position="395"/>
    </location>
</feature>
<name>A0A8H8R1H0_9HELO</name>
<dbReference type="PANTHER" id="PTHR14145:SF2">
    <property type="entry name" value="COP9 SIGNALOSOME COMPLEX SUBUNIT 1"/>
    <property type="match status" value="1"/>
</dbReference>
<evidence type="ECO:0000313" key="12">
    <source>
        <dbReference type="Proteomes" id="UP000431533"/>
    </source>
</evidence>
<dbReference type="SUPFAM" id="SSF46785">
    <property type="entry name" value="Winged helix' DNA-binding domain"/>
    <property type="match status" value="1"/>
</dbReference>
<reference evidence="11 12" key="1">
    <citation type="submission" date="2018-05" db="EMBL/GenBank/DDBJ databases">
        <title>Genome sequencing and assembly of the regulated plant pathogen Lachnellula willkommii and related sister species for the development of diagnostic species identification markers.</title>
        <authorList>
            <person name="Giroux E."/>
            <person name="Bilodeau G."/>
        </authorList>
    </citation>
    <scope>NUCLEOTIDE SEQUENCE [LARGE SCALE GENOMIC DNA]</scope>
    <source>
        <strain evidence="11 12">CBS 185.66</strain>
    </source>
</reference>
<keyword evidence="7" id="KW-0539">Nucleus</keyword>
<evidence type="ECO:0000256" key="7">
    <source>
        <dbReference type="ARBA" id="ARBA00023242"/>
    </source>
</evidence>
<evidence type="ECO:0000313" key="11">
    <source>
        <dbReference type="EMBL" id="TVY26341.1"/>
    </source>
</evidence>
<feature type="region of interest" description="Disordered" evidence="9">
    <location>
        <begin position="432"/>
        <end position="467"/>
    </location>
</feature>
<dbReference type="EMBL" id="QGMH01000072">
    <property type="protein sequence ID" value="TVY26341.1"/>
    <property type="molecule type" value="Genomic_DNA"/>
</dbReference>
<comment type="similarity">
    <text evidence="3">Belongs to the CSN1 family.</text>
</comment>
<evidence type="ECO:0000256" key="8">
    <source>
        <dbReference type="ARBA" id="ARBA00067814"/>
    </source>
</evidence>
<dbReference type="GO" id="GO:0005737">
    <property type="term" value="C:cytoplasm"/>
    <property type="evidence" value="ECO:0007669"/>
    <property type="project" value="UniProtKB-SubCell"/>
</dbReference>
<dbReference type="Proteomes" id="UP000431533">
    <property type="component" value="Unassembled WGS sequence"/>
</dbReference>
<keyword evidence="12" id="KW-1185">Reference proteome</keyword>
<dbReference type="GO" id="GO:0008180">
    <property type="term" value="C:COP9 signalosome"/>
    <property type="evidence" value="ECO:0007669"/>
    <property type="project" value="UniProtKB-KW"/>
</dbReference>
<dbReference type="AlphaFoldDB" id="A0A8H8R1H0"/>
<protein>
    <recommendedName>
        <fullName evidence="8">COP9 signalosome complex subunit 1</fullName>
    </recommendedName>
</protein>
<dbReference type="SMART" id="SM00088">
    <property type="entry name" value="PINT"/>
    <property type="match status" value="1"/>
</dbReference>
<dbReference type="InterPro" id="IPR019585">
    <property type="entry name" value="Rpn7/CSN1"/>
</dbReference>
<dbReference type="FunFam" id="1.25.40.570:FF:000022">
    <property type="entry name" value="COP9 signalosome complex subunit 1"/>
    <property type="match status" value="1"/>
</dbReference>
<evidence type="ECO:0000256" key="9">
    <source>
        <dbReference type="SAM" id="MobiDB-lite"/>
    </source>
</evidence>
<dbReference type="Pfam" id="PF10602">
    <property type="entry name" value="RPN7"/>
    <property type="match status" value="1"/>
</dbReference>
<evidence type="ECO:0000256" key="3">
    <source>
        <dbReference type="ARBA" id="ARBA00008793"/>
    </source>
</evidence>
<evidence type="ECO:0000256" key="5">
    <source>
        <dbReference type="ARBA" id="ARBA00022490"/>
    </source>
</evidence>